<dbReference type="InterPro" id="IPR003597">
    <property type="entry name" value="Ig_C1-set"/>
</dbReference>
<protein>
    <recommendedName>
        <fullName evidence="2">Ig-like domain-containing protein</fullName>
    </recommendedName>
</protein>
<dbReference type="Gene3D" id="2.60.40.10">
    <property type="entry name" value="Immunoglobulins"/>
    <property type="match status" value="2"/>
</dbReference>
<dbReference type="AlphaFoldDB" id="A0A3B3WQE3"/>
<proteinExistence type="predicted"/>
<dbReference type="InterPro" id="IPR036179">
    <property type="entry name" value="Ig-like_dom_sf"/>
</dbReference>
<name>A0A3B3WQE3_9TELE</name>
<dbReference type="PROSITE" id="PS50835">
    <property type="entry name" value="IG_LIKE"/>
    <property type="match status" value="1"/>
</dbReference>
<keyword evidence="1" id="KW-0393">Immunoglobulin domain</keyword>
<evidence type="ECO:0000259" key="2">
    <source>
        <dbReference type="PROSITE" id="PS50835"/>
    </source>
</evidence>
<dbReference type="InterPro" id="IPR007110">
    <property type="entry name" value="Ig-like_dom"/>
</dbReference>
<dbReference type="Proteomes" id="UP000261480">
    <property type="component" value="Unplaced"/>
</dbReference>
<evidence type="ECO:0000256" key="1">
    <source>
        <dbReference type="ARBA" id="ARBA00023319"/>
    </source>
</evidence>
<organism evidence="3 4">
    <name type="scientific">Poecilia mexicana</name>
    <dbReference type="NCBI Taxonomy" id="48701"/>
    <lineage>
        <taxon>Eukaryota</taxon>
        <taxon>Metazoa</taxon>
        <taxon>Chordata</taxon>
        <taxon>Craniata</taxon>
        <taxon>Vertebrata</taxon>
        <taxon>Euteleostomi</taxon>
        <taxon>Actinopterygii</taxon>
        <taxon>Neopterygii</taxon>
        <taxon>Teleostei</taxon>
        <taxon>Neoteleostei</taxon>
        <taxon>Acanthomorphata</taxon>
        <taxon>Ovalentaria</taxon>
        <taxon>Atherinomorphae</taxon>
        <taxon>Cyprinodontiformes</taxon>
        <taxon>Poeciliidae</taxon>
        <taxon>Poeciliinae</taxon>
        <taxon>Poecilia</taxon>
    </lineage>
</organism>
<dbReference type="SMART" id="SM00407">
    <property type="entry name" value="IGc1"/>
    <property type="match status" value="1"/>
</dbReference>
<dbReference type="Pfam" id="PF07654">
    <property type="entry name" value="C1-set"/>
    <property type="match status" value="1"/>
</dbReference>
<dbReference type="InterPro" id="IPR050380">
    <property type="entry name" value="Immune_Resp_Modulators"/>
</dbReference>
<reference evidence="3" key="1">
    <citation type="submission" date="2025-08" db="UniProtKB">
        <authorList>
            <consortium name="Ensembl"/>
        </authorList>
    </citation>
    <scope>IDENTIFICATION</scope>
</reference>
<reference evidence="3" key="2">
    <citation type="submission" date="2025-09" db="UniProtKB">
        <authorList>
            <consortium name="Ensembl"/>
        </authorList>
    </citation>
    <scope>IDENTIFICATION</scope>
</reference>
<sequence length="300" mass="33882">YSPCSSLSAVNFQQLPSVFVKVGDQSVTLWCDQDNNQNYYMFWYRHPADSGKMELVAYSVGKDAAAIEAPFSKTKYTLTRPEVLRTSLVLHIESVHCATGAYEAYFGGGTKLTVLDPDTEVRPPTVKILEPSNKECKDKKGKKKKTLVCVASDFYPDHVSVSWTRNGKNITDYVQVSTDAAAKKDGDHYKITSRLIVPIKDWVEPNINFTCTVSFFDGTINIKENKTFTSTFIYQTNILNCSLYYIKITQNAKISYTVLILKSCLYAALVCLLVWKLQVGPETSMLVLIVELLMLRDFFF</sequence>
<dbReference type="InterPro" id="IPR013783">
    <property type="entry name" value="Ig-like_fold"/>
</dbReference>
<evidence type="ECO:0000313" key="3">
    <source>
        <dbReference type="Ensembl" id="ENSPMEP00000004889.1"/>
    </source>
</evidence>
<dbReference type="SUPFAM" id="SSF48726">
    <property type="entry name" value="Immunoglobulin"/>
    <property type="match status" value="2"/>
</dbReference>
<dbReference type="Ensembl" id="ENSPMET00000008426.1">
    <property type="protein sequence ID" value="ENSPMEP00000004889.1"/>
    <property type="gene ID" value="ENSPMEG00000006208.1"/>
</dbReference>
<feature type="domain" description="Ig-like" evidence="2">
    <location>
        <begin position="124"/>
        <end position="229"/>
    </location>
</feature>
<keyword evidence="4" id="KW-1185">Reference proteome</keyword>
<accession>A0A3B3WQE3</accession>
<dbReference type="PANTHER" id="PTHR23411">
    <property type="entry name" value="TAPASIN"/>
    <property type="match status" value="1"/>
</dbReference>
<evidence type="ECO:0000313" key="4">
    <source>
        <dbReference type="Proteomes" id="UP000261480"/>
    </source>
</evidence>
<dbReference type="STRING" id="48701.ENSPMEP00000004889"/>